<feature type="region of interest" description="Disordered" evidence="1">
    <location>
        <begin position="191"/>
        <end position="290"/>
    </location>
</feature>
<sequence length="290" mass="33957">MPCCISIIQFQRCRHSLLLKLGCNNHCEELCPPEKQIALVITNYLWLCEDCHERKANIELDERCNKWADQMMEIPECDPLLRIQMEDTIRVRENSEDLACEHVRIECLEDIQWVIEWTHEYGLILYDVLFKKTWEPRMAAERILELRGVRKWELLVVEDALRSSKVLFEEQSNETYWFFSDQFVEQRLPREQLQQPPARNRPQVPLFPWKGKEDERQASESSNTLSSEALDGDGDVILTESEDEQPRTEHHSATPSSPTEIDGHSVTDDTETSDSSELDHQETGRSTNWP</sequence>
<dbReference type="OrthoDB" id="5154063at2759"/>
<name>A0A0N0V6Z7_FUSLA</name>
<dbReference type="Proteomes" id="UP000037904">
    <property type="component" value="Unassembled WGS sequence"/>
</dbReference>
<evidence type="ECO:0000313" key="3">
    <source>
        <dbReference type="Proteomes" id="UP000037904"/>
    </source>
</evidence>
<dbReference type="EMBL" id="JXCE01000075">
    <property type="protein sequence ID" value="KPA42105.1"/>
    <property type="molecule type" value="Genomic_DNA"/>
</dbReference>
<evidence type="ECO:0000313" key="2">
    <source>
        <dbReference type="EMBL" id="KPA42105.1"/>
    </source>
</evidence>
<dbReference type="AlphaFoldDB" id="A0A0N0V6Z7"/>
<comment type="caution">
    <text evidence="2">The sequence shown here is derived from an EMBL/GenBank/DDBJ whole genome shotgun (WGS) entry which is preliminary data.</text>
</comment>
<keyword evidence="3" id="KW-1185">Reference proteome</keyword>
<accession>A0A0N0V6Z7</accession>
<gene>
    <name evidence="2" type="ORF">FLAG1_04988</name>
</gene>
<reference evidence="2 3" key="1">
    <citation type="submission" date="2015-04" db="EMBL/GenBank/DDBJ databases">
        <title>The draft genome sequence of Fusarium langsethiae, a T-2/HT-2 mycotoxin producer.</title>
        <authorList>
            <person name="Lysoe E."/>
            <person name="Divon H.H."/>
            <person name="Terzi V."/>
            <person name="Orru L."/>
            <person name="Lamontanara A."/>
            <person name="Kolseth A.-K."/>
            <person name="Frandsen R.J."/>
            <person name="Nielsen K."/>
            <person name="Thrane U."/>
        </authorList>
    </citation>
    <scope>NUCLEOTIDE SEQUENCE [LARGE SCALE GENOMIC DNA]</scope>
    <source>
        <strain evidence="2 3">Fl201059</strain>
    </source>
</reference>
<protein>
    <submittedName>
        <fullName evidence="2">Uncharacterized protein</fullName>
    </submittedName>
</protein>
<proteinExistence type="predicted"/>
<organism evidence="2 3">
    <name type="scientific">Fusarium langsethiae</name>
    <dbReference type="NCBI Taxonomy" id="179993"/>
    <lineage>
        <taxon>Eukaryota</taxon>
        <taxon>Fungi</taxon>
        <taxon>Dikarya</taxon>
        <taxon>Ascomycota</taxon>
        <taxon>Pezizomycotina</taxon>
        <taxon>Sordariomycetes</taxon>
        <taxon>Hypocreomycetidae</taxon>
        <taxon>Hypocreales</taxon>
        <taxon>Nectriaceae</taxon>
        <taxon>Fusarium</taxon>
    </lineage>
</organism>
<evidence type="ECO:0000256" key="1">
    <source>
        <dbReference type="SAM" id="MobiDB-lite"/>
    </source>
</evidence>